<accession>A0A1H9ESC2</accession>
<dbReference type="InterPro" id="IPR050330">
    <property type="entry name" value="Bact_OuterMem_StrucFunc"/>
</dbReference>
<evidence type="ECO:0000256" key="2">
    <source>
        <dbReference type="SAM" id="SignalP"/>
    </source>
</evidence>
<dbReference type="Proteomes" id="UP000182360">
    <property type="component" value="Unassembled WGS sequence"/>
</dbReference>
<name>A0A1H9ESC2_9SPIR</name>
<dbReference type="RefSeq" id="WP_074642507.1">
    <property type="nucleotide sequence ID" value="NZ_FOFU01000003.1"/>
</dbReference>
<keyword evidence="1" id="KW-0472">Membrane</keyword>
<dbReference type="STRING" id="163.SAMN04487775_105206"/>
<dbReference type="OrthoDB" id="350230at2"/>
<proteinExistence type="predicted"/>
<dbReference type="CDD" id="cd07185">
    <property type="entry name" value="OmpA_C-like"/>
    <property type="match status" value="1"/>
</dbReference>
<dbReference type="GO" id="GO:0016020">
    <property type="term" value="C:membrane"/>
    <property type="evidence" value="ECO:0007669"/>
    <property type="project" value="UniProtKB-UniRule"/>
</dbReference>
<dbReference type="Gene3D" id="3.30.1330.60">
    <property type="entry name" value="OmpA-like domain"/>
    <property type="match status" value="1"/>
</dbReference>
<dbReference type="PROSITE" id="PS51123">
    <property type="entry name" value="OMPA_2"/>
    <property type="match status" value="1"/>
</dbReference>
<protein>
    <submittedName>
        <fullName evidence="4">Outer membrane protein OmpA</fullName>
    </submittedName>
</protein>
<keyword evidence="5" id="KW-1185">Reference proteome</keyword>
<gene>
    <name evidence="4" type="ORF">SAMN04487977_103264</name>
</gene>
<dbReference type="Pfam" id="PF00691">
    <property type="entry name" value="OmpA"/>
    <property type="match status" value="1"/>
</dbReference>
<organism evidence="4 5">
    <name type="scientific">Treponema bryantii</name>
    <dbReference type="NCBI Taxonomy" id="163"/>
    <lineage>
        <taxon>Bacteria</taxon>
        <taxon>Pseudomonadati</taxon>
        <taxon>Spirochaetota</taxon>
        <taxon>Spirochaetia</taxon>
        <taxon>Spirochaetales</taxon>
        <taxon>Treponemataceae</taxon>
        <taxon>Treponema</taxon>
    </lineage>
</organism>
<evidence type="ECO:0000256" key="1">
    <source>
        <dbReference type="PROSITE-ProRule" id="PRU00473"/>
    </source>
</evidence>
<feature type="chain" id="PRO_5010314949" evidence="2">
    <location>
        <begin position="24"/>
        <end position="452"/>
    </location>
</feature>
<sequence length="452" mass="50832">MSKTFTALAGVILFAFSPLSAQAAQQYDTKIEAISSINWITKEFATNISLDANKANIQMPSGKKVASTYIKSKMLPLIQPPLLSLFENSENDLSEAVINEDLSLDQVYSFIMGGHKTPDVFSKDLKYLNTTNTTNINDIGKLLVRHNYAYNPQKPIESVPSRAFSGIIIDARGAFPVHGEYVKSEVYACFFPQIWDDQMNSIFEKNIVSPSIVTSKGVVGYHYSDDVADYEDRVGSDPLYIKASQVYGRNRTDPVIKHRDALKILTVPENIKLLQEGKVVILLDKDNLIYDISVPEKTPAYYVKYDAVKQYFYENKIPGVTISDTSIGFMFDVNLRFYPDSPELLPDEKGRIELIAEKLKEILEDEGYSILIEGHTADVGKPVGQLNLSIERTRTVMTALIDEGIDEKIFTYKGYGGTMPIADNDTEAGRAQNRRVRIIARPRATYIQRDWN</sequence>
<dbReference type="EMBL" id="FOFU01000003">
    <property type="protein sequence ID" value="SEQ28630.1"/>
    <property type="molecule type" value="Genomic_DNA"/>
</dbReference>
<evidence type="ECO:0000313" key="5">
    <source>
        <dbReference type="Proteomes" id="UP000182360"/>
    </source>
</evidence>
<evidence type="ECO:0000313" key="4">
    <source>
        <dbReference type="EMBL" id="SEQ28630.1"/>
    </source>
</evidence>
<reference evidence="4 5" key="1">
    <citation type="submission" date="2016-10" db="EMBL/GenBank/DDBJ databases">
        <authorList>
            <person name="de Groot N.N."/>
        </authorList>
    </citation>
    <scope>NUCLEOTIDE SEQUENCE [LARGE SCALE GENOMIC DNA]</scope>
    <source>
        <strain evidence="4 5">B25</strain>
    </source>
</reference>
<dbReference type="eggNOG" id="COG2885">
    <property type="taxonomic scope" value="Bacteria"/>
</dbReference>
<dbReference type="InterPro" id="IPR006665">
    <property type="entry name" value="OmpA-like"/>
</dbReference>
<feature type="domain" description="OmpA-like" evidence="3">
    <location>
        <begin position="324"/>
        <end position="444"/>
    </location>
</feature>
<dbReference type="AlphaFoldDB" id="A0A1H9ESC2"/>
<feature type="signal peptide" evidence="2">
    <location>
        <begin position="1"/>
        <end position="23"/>
    </location>
</feature>
<keyword evidence="2" id="KW-0732">Signal</keyword>
<dbReference type="PANTHER" id="PTHR30329:SF21">
    <property type="entry name" value="LIPOPROTEIN YIAD-RELATED"/>
    <property type="match status" value="1"/>
</dbReference>
<dbReference type="SUPFAM" id="SSF103088">
    <property type="entry name" value="OmpA-like"/>
    <property type="match status" value="1"/>
</dbReference>
<dbReference type="InterPro" id="IPR036737">
    <property type="entry name" value="OmpA-like_sf"/>
</dbReference>
<dbReference type="PANTHER" id="PTHR30329">
    <property type="entry name" value="STATOR ELEMENT OF FLAGELLAR MOTOR COMPLEX"/>
    <property type="match status" value="1"/>
</dbReference>
<evidence type="ECO:0000259" key="3">
    <source>
        <dbReference type="PROSITE" id="PS51123"/>
    </source>
</evidence>